<dbReference type="PROSITE" id="PS51352">
    <property type="entry name" value="THIOREDOXIN_2"/>
    <property type="match status" value="2"/>
</dbReference>
<dbReference type="InterPro" id="IPR005788">
    <property type="entry name" value="PDI_thioredoxin-like_dom"/>
</dbReference>
<dbReference type="GO" id="GO:0005783">
    <property type="term" value="C:endoplasmic reticulum"/>
    <property type="evidence" value="ECO:0007669"/>
    <property type="project" value="InterPro"/>
</dbReference>
<dbReference type="Pfam" id="PF00085">
    <property type="entry name" value="Thioredoxin"/>
    <property type="match status" value="2"/>
</dbReference>
<keyword evidence="13" id="KW-1185">Reference proteome</keyword>
<evidence type="ECO:0000256" key="7">
    <source>
        <dbReference type="ARBA" id="ARBA00023235"/>
    </source>
</evidence>
<evidence type="ECO:0000256" key="6">
    <source>
        <dbReference type="ARBA" id="ARBA00023157"/>
    </source>
</evidence>
<evidence type="ECO:0000256" key="4">
    <source>
        <dbReference type="ARBA" id="ARBA00022729"/>
    </source>
</evidence>
<gene>
    <name evidence="12" type="ORF">MAM1_0513c10798</name>
</gene>
<proteinExistence type="inferred from homology"/>
<feature type="domain" description="Thioredoxin" evidence="11">
    <location>
        <begin position="83"/>
        <end position="215"/>
    </location>
</feature>
<dbReference type="SUPFAM" id="SSF47933">
    <property type="entry name" value="ERP29 C domain-like"/>
    <property type="match status" value="1"/>
</dbReference>
<dbReference type="PANTHER" id="PTHR45672">
    <property type="entry name" value="PROTEIN DISULFIDE-ISOMERASE C17H9.14C-RELATED"/>
    <property type="match status" value="1"/>
</dbReference>
<comment type="similarity">
    <text evidence="2 9">Belongs to the protein disulfide isomerase family.</text>
</comment>
<sequence length="447" mass="48719">MSFFKKLFFLLVAVNAAFLGYDYYQGGNIAFNLVENAKQLNGDKLHGYLAEIKSTTPEKLAGHVNNAFAQLKNINSASDILTIIREKTAPVTGAGAGSIEWDGNVVVLTDANFKNVIDGSKPALVEFYAPWCGHCKNLAPVYAQLGDAFSSSKDKVLVAKIDADQHRDTGALFGVQGFPTLKWFPKGVHSPEGVEDYKGGRDLNSLAAFIKEKSGVAPRIKSQKSDVVTLTTKNFHEVALNPKKNVLVEFYASWCGHCKNLAPIWEKIGSTFANEENCVIAKIDADEERDIGSEFDISGFPTIKFFPAGESEPVAYEGGRTEAAFVEFLNKHCGTQRKVGGGLEAAAGRIAKLDELAIRFIKNAGEREKIHAEAVEAAKEIGTRYGTYYAKIMEKMLANGEKFLETERARLAKIAGSDDVSSAKLDDFGIRQNILGAFDKKASPVKN</sequence>
<keyword evidence="8" id="KW-0676">Redox-active center</keyword>
<dbReference type="EC" id="5.3.4.1" evidence="3"/>
<dbReference type="InterPro" id="IPR017937">
    <property type="entry name" value="Thioredoxin_CS"/>
</dbReference>
<keyword evidence="4 10" id="KW-0732">Signal</keyword>
<dbReference type="OrthoDB" id="10264505at2759"/>
<dbReference type="CDD" id="cd02998">
    <property type="entry name" value="PDI_a_ERp38"/>
    <property type="match status" value="2"/>
</dbReference>
<dbReference type="Pfam" id="PF07749">
    <property type="entry name" value="ERp29"/>
    <property type="match status" value="1"/>
</dbReference>
<dbReference type="SUPFAM" id="SSF52833">
    <property type="entry name" value="Thioredoxin-like"/>
    <property type="match status" value="2"/>
</dbReference>
<feature type="signal peptide" evidence="10">
    <location>
        <begin position="1"/>
        <end position="16"/>
    </location>
</feature>
<dbReference type="InterPro" id="IPR013766">
    <property type="entry name" value="Thioredoxin_domain"/>
</dbReference>
<protein>
    <recommendedName>
        <fullName evidence="3">protein disulfide-isomerase</fullName>
        <ecNumber evidence="3">5.3.4.1</ecNumber>
    </recommendedName>
</protein>
<dbReference type="STRING" id="91626.A0A0C9MV02"/>
<dbReference type="FunFam" id="3.40.30.10:FF:000032">
    <property type="entry name" value="Protein disulfide-isomerase A6 homolog"/>
    <property type="match status" value="1"/>
</dbReference>
<dbReference type="NCBIfam" id="TIGR01126">
    <property type="entry name" value="pdi_dom"/>
    <property type="match status" value="2"/>
</dbReference>
<evidence type="ECO:0000259" key="11">
    <source>
        <dbReference type="PROSITE" id="PS51352"/>
    </source>
</evidence>
<organism evidence="12">
    <name type="scientific">Mucor ambiguus</name>
    <dbReference type="NCBI Taxonomy" id="91626"/>
    <lineage>
        <taxon>Eukaryota</taxon>
        <taxon>Fungi</taxon>
        <taxon>Fungi incertae sedis</taxon>
        <taxon>Mucoromycota</taxon>
        <taxon>Mucoromycotina</taxon>
        <taxon>Mucoromycetes</taxon>
        <taxon>Mucorales</taxon>
        <taxon>Mucorineae</taxon>
        <taxon>Mucoraceae</taxon>
        <taxon>Mucor</taxon>
    </lineage>
</organism>
<feature type="chain" id="PRO_5002215705" description="protein disulfide-isomerase" evidence="10">
    <location>
        <begin position="17"/>
        <end position="447"/>
    </location>
</feature>
<dbReference type="AlphaFoldDB" id="A0A0C9MV02"/>
<keyword evidence="6" id="KW-1015">Disulfide bond</keyword>
<evidence type="ECO:0000256" key="5">
    <source>
        <dbReference type="ARBA" id="ARBA00022737"/>
    </source>
</evidence>
<dbReference type="InterPro" id="IPR036249">
    <property type="entry name" value="Thioredoxin-like_sf"/>
</dbReference>
<feature type="domain" description="Thioredoxin" evidence="11">
    <location>
        <begin position="219"/>
        <end position="366"/>
    </location>
</feature>
<evidence type="ECO:0000256" key="3">
    <source>
        <dbReference type="ARBA" id="ARBA00012723"/>
    </source>
</evidence>
<dbReference type="GO" id="GO:0006457">
    <property type="term" value="P:protein folding"/>
    <property type="evidence" value="ECO:0007669"/>
    <property type="project" value="TreeGrafter"/>
</dbReference>
<dbReference type="GO" id="GO:0003756">
    <property type="term" value="F:protein disulfide isomerase activity"/>
    <property type="evidence" value="ECO:0007669"/>
    <property type="project" value="UniProtKB-EC"/>
</dbReference>
<reference evidence="12" key="1">
    <citation type="submission" date="2014-09" db="EMBL/GenBank/DDBJ databases">
        <title>Draft genome sequence of an oleaginous Mucoromycotina fungus Mucor ambiguus NBRC6742.</title>
        <authorList>
            <person name="Takeda I."/>
            <person name="Yamane N."/>
            <person name="Morita T."/>
            <person name="Tamano K."/>
            <person name="Machida M."/>
            <person name="Baker S."/>
            <person name="Koike H."/>
        </authorList>
    </citation>
    <scope>NUCLEOTIDE SEQUENCE</scope>
    <source>
        <strain evidence="12">NBRC 6742</strain>
    </source>
</reference>
<comment type="catalytic activity">
    <reaction evidence="1">
        <text>Catalyzes the rearrangement of -S-S- bonds in proteins.</text>
        <dbReference type="EC" id="5.3.4.1"/>
    </reaction>
</comment>
<dbReference type="Proteomes" id="UP000053815">
    <property type="component" value="Unassembled WGS sequence"/>
</dbReference>
<keyword evidence="5" id="KW-0677">Repeat</keyword>
<dbReference type="Gene3D" id="3.40.30.10">
    <property type="entry name" value="Glutaredoxin"/>
    <property type="match status" value="2"/>
</dbReference>
<dbReference type="PANTHER" id="PTHR45672:SF11">
    <property type="entry name" value="PROTEIN DISULFIDE-ISOMERASE C17H9.14C"/>
    <property type="match status" value="1"/>
</dbReference>
<evidence type="ECO:0000256" key="2">
    <source>
        <dbReference type="ARBA" id="ARBA00006347"/>
    </source>
</evidence>
<evidence type="ECO:0000256" key="1">
    <source>
        <dbReference type="ARBA" id="ARBA00001182"/>
    </source>
</evidence>
<evidence type="ECO:0000256" key="9">
    <source>
        <dbReference type="RuleBase" id="RU004208"/>
    </source>
</evidence>
<dbReference type="Gene3D" id="1.20.1150.12">
    <property type="entry name" value="Endoplasmic reticulum resident protein 29, C-terminal domain"/>
    <property type="match status" value="1"/>
</dbReference>
<dbReference type="EMBL" id="DF836802">
    <property type="protein sequence ID" value="GAN11239.1"/>
    <property type="molecule type" value="Genomic_DNA"/>
</dbReference>
<keyword evidence="7 12" id="KW-0413">Isomerase</keyword>
<name>A0A0C9MV02_9FUNG</name>
<evidence type="ECO:0000313" key="12">
    <source>
        <dbReference type="EMBL" id="GAN11239.1"/>
    </source>
</evidence>
<evidence type="ECO:0000256" key="8">
    <source>
        <dbReference type="ARBA" id="ARBA00023284"/>
    </source>
</evidence>
<dbReference type="PRINTS" id="PR00421">
    <property type="entry name" value="THIOREDOXIN"/>
</dbReference>
<dbReference type="CDD" id="cd00238">
    <property type="entry name" value="ERp29c"/>
    <property type="match status" value="1"/>
</dbReference>
<dbReference type="PROSITE" id="PS00194">
    <property type="entry name" value="THIOREDOXIN_1"/>
    <property type="match status" value="2"/>
</dbReference>
<evidence type="ECO:0000313" key="13">
    <source>
        <dbReference type="Proteomes" id="UP000053815"/>
    </source>
</evidence>
<dbReference type="InterPro" id="IPR011679">
    <property type="entry name" value="ERp29_C"/>
</dbReference>
<dbReference type="InterPro" id="IPR051063">
    <property type="entry name" value="PDI"/>
</dbReference>
<accession>A0A0C9MV02</accession>
<evidence type="ECO:0000256" key="10">
    <source>
        <dbReference type="SAM" id="SignalP"/>
    </source>
</evidence>
<dbReference type="InterPro" id="IPR036356">
    <property type="entry name" value="ERp29_C_sf"/>
</dbReference>